<reference evidence="1" key="1">
    <citation type="submission" date="2019-10" db="EMBL/GenBank/DDBJ databases">
        <authorList>
            <person name="Soares A.E.R."/>
            <person name="Aleixo A."/>
            <person name="Schneider P."/>
            <person name="Miyaki C.Y."/>
            <person name="Schneider M.P."/>
            <person name="Mello C."/>
            <person name="Vasconcelos A.T.R."/>
        </authorList>
    </citation>
    <scope>NUCLEOTIDE SEQUENCE</scope>
    <source>
        <tissue evidence="1">Muscle</tissue>
    </source>
</reference>
<proteinExistence type="predicted"/>
<keyword evidence="2" id="KW-1185">Reference proteome</keyword>
<organism evidence="1 2">
    <name type="scientific">Willisornis vidua</name>
    <name type="common">Xingu scale-backed antbird</name>
    <dbReference type="NCBI Taxonomy" id="1566151"/>
    <lineage>
        <taxon>Eukaryota</taxon>
        <taxon>Metazoa</taxon>
        <taxon>Chordata</taxon>
        <taxon>Craniata</taxon>
        <taxon>Vertebrata</taxon>
        <taxon>Euteleostomi</taxon>
        <taxon>Archelosauria</taxon>
        <taxon>Archosauria</taxon>
        <taxon>Dinosauria</taxon>
        <taxon>Saurischia</taxon>
        <taxon>Theropoda</taxon>
        <taxon>Coelurosauria</taxon>
        <taxon>Aves</taxon>
        <taxon>Neognathae</taxon>
        <taxon>Neoaves</taxon>
        <taxon>Telluraves</taxon>
        <taxon>Australaves</taxon>
        <taxon>Passeriformes</taxon>
        <taxon>Thamnophilidae</taxon>
        <taxon>Willisornis</taxon>
    </lineage>
</organism>
<evidence type="ECO:0000313" key="2">
    <source>
        <dbReference type="Proteomes" id="UP001145742"/>
    </source>
</evidence>
<sequence>MSISEIIVQLVGVEKNRDRAYTTTRTEPVPAGSKTDLLMAKAKTINDDGNTSEIKYLRPGKCYCTEAIADREKRSEKYVRATTLHTSRPVKKEGENMLQLPELIFHCSPW</sequence>
<protein>
    <submittedName>
        <fullName evidence="1">Uncharacterized protein</fullName>
    </submittedName>
</protein>
<evidence type="ECO:0000313" key="1">
    <source>
        <dbReference type="EMBL" id="KAJ7404953.1"/>
    </source>
</evidence>
<gene>
    <name evidence="1" type="ORF">WISP_142600</name>
</gene>
<accession>A0ABQ9CQY0</accession>
<comment type="caution">
    <text evidence="1">The sequence shown here is derived from an EMBL/GenBank/DDBJ whole genome shotgun (WGS) entry which is preliminary data.</text>
</comment>
<dbReference type="Proteomes" id="UP001145742">
    <property type="component" value="Unassembled WGS sequence"/>
</dbReference>
<dbReference type="EMBL" id="WHWB01034737">
    <property type="protein sequence ID" value="KAJ7404953.1"/>
    <property type="molecule type" value="Genomic_DNA"/>
</dbReference>
<name>A0ABQ9CQY0_9PASS</name>